<comment type="caution">
    <text evidence="2">The sequence shown here is derived from an EMBL/GenBank/DDBJ whole genome shotgun (WGS) entry which is preliminary data.</text>
</comment>
<keyword evidence="1" id="KW-1133">Transmembrane helix</keyword>
<evidence type="ECO:0000256" key="1">
    <source>
        <dbReference type="SAM" id="Phobius"/>
    </source>
</evidence>
<feature type="transmembrane region" description="Helical" evidence="1">
    <location>
        <begin position="15"/>
        <end position="38"/>
    </location>
</feature>
<keyword evidence="1" id="KW-0812">Transmembrane</keyword>
<protein>
    <submittedName>
        <fullName evidence="2">Uncharacterized protein</fullName>
    </submittedName>
</protein>
<accession>X1LA82</accession>
<sequence length="70" mass="8195">MPTITPKLYHNLTRFVYISPFFGQVPVILFVKFLLLLTPVFNSDRWGRVGYTGCYCSWRGFDMEQVIEGK</sequence>
<gene>
    <name evidence="2" type="ORF">S06H3_07579</name>
</gene>
<keyword evidence="1" id="KW-0472">Membrane</keyword>
<evidence type="ECO:0000313" key="2">
    <source>
        <dbReference type="EMBL" id="GAH99339.1"/>
    </source>
</evidence>
<dbReference type="EMBL" id="BARV01003085">
    <property type="protein sequence ID" value="GAH99339.1"/>
    <property type="molecule type" value="Genomic_DNA"/>
</dbReference>
<reference evidence="2" key="1">
    <citation type="journal article" date="2014" name="Front. Microbiol.">
        <title>High frequency of phylogenetically diverse reductive dehalogenase-homologous genes in deep subseafloor sedimentary metagenomes.</title>
        <authorList>
            <person name="Kawai M."/>
            <person name="Futagami T."/>
            <person name="Toyoda A."/>
            <person name="Takaki Y."/>
            <person name="Nishi S."/>
            <person name="Hori S."/>
            <person name="Arai W."/>
            <person name="Tsubouchi T."/>
            <person name="Morono Y."/>
            <person name="Uchiyama I."/>
            <person name="Ito T."/>
            <person name="Fujiyama A."/>
            <person name="Inagaki F."/>
            <person name="Takami H."/>
        </authorList>
    </citation>
    <scope>NUCLEOTIDE SEQUENCE</scope>
    <source>
        <strain evidence="2">Expedition CK06-06</strain>
    </source>
</reference>
<proteinExistence type="predicted"/>
<dbReference type="AlphaFoldDB" id="X1LA82"/>
<organism evidence="2">
    <name type="scientific">marine sediment metagenome</name>
    <dbReference type="NCBI Taxonomy" id="412755"/>
    <lineage>
        <taxon>unclassified sequences</taxon>
        <taxon>metagenomes</taxon>
        <taxon>ecological metagenomes</taxon>
    </lineage>
</organism>
<name>X1LA82_9ZZZZ</name>